<evidence type="ECO:0000256" key="2">
    <source>
        <dbReference type="ARBA" id="ARBA00007935"/>
    </source>
</evidence>
<dbReference type="GO" id="GO:0033214">
    <property type="term" value="P:siderophore-iron import into cell"/>
    <property type="evidence" value="ECO:0007669"/>
    <property type="project" value="TreeGrafter"/>
</dbReference>
<name>A0A927J1A7_9MICO</name>
<comment type="caution">
    <text evidence="9">The sequence shown here is derived from an EMBL/GenBank/DDBJ whole genome shotgun (WGS) entry which is preliminary data.</text>
</comment>
<evidence type="ECO:0000256" key="5">
    <source>
        <dbReference type="ARBA" id="ARBA00022692"/>
    </source>
</evidence>
<dbReference type="GO" id="GO:0005886">
    <property type="term" value="C:plasma membrane"/>
    <property type="evidence" value="ECO:0007669"/>
    <property type="project" value="UniProtKB-SubCell"/>
</dbReference>
<evidence type="ECO:0000313" key="9">
    <source>
        <dbReference type="EMBL" id="MBD8080076.1"/>
    </source>
</evidence>
<keyword evidence="6 8" id="KW-1133">Transmembrane helix</keyword>
<dbReference type="PANTHER" id="PTHR30472:SF25">
    <property type="entry name" value="ABC TRANSPORTER PERMEASE PROTEIN MJ0876-RELATED"/>
    <property type="match status" value="1"/>
</dbReference>
<feature type="transmembrane region" description="Helical" evidence="8">
    <location>
        <begin position="114"/>
        <end position="134"/>
    </location>
</feature>
<keyword evidence="3" id="KW-0813">Transport</keyword>
<dbReference type="Pfam" id="PF01032">
    <property type="entry name" value="FecCD"/>
    <property type="match status" value="1"/>
</dbReference>
<comment type="similarity">
    <text evidence="2">Belongs to the binding-protein-dependent transport system permease family. FecCD subfamily.</text>
</comment>
<evidence type="ECO:0000256" key="4">
    <source>
        <dbReference type="ARBA" id="ARBA00022475"/>
    </source>
</evidence>
<evidence type="ECO:0000256" key="6">
    <source>
        <dbReference type="ARBA" id="ARBA00022989"/>
    </source>
</evidence>
<organism evidence="9 10">
    <name type="scientific">Cellulosimicrobium arenosum</name>
    <dbReference type="NCBI Taxonomy" id="2708133"/>
    <lineage>
        <taxon>Bacteria</taxon>
        <taxon>Bacillati</taxon>
        <taxon>Actinomycetota</taxon>
        <taxon>Actinomycetes</taxon>
        <taxon>Micrococcales</taxon>
        <taxon>Promicromonosporaceae</taxon>
        <taxon>Cellulosimicrobium</taxon>
    </lineage>
</organism>
<sequence length="360" mass="36543">MAAVRATDGPTALPPARPARATALFVVLAALLVVLVVVSAGAGQLHVPPGEVVGSLLHRLGLDVGPMPAHPNGDAALWTIRFPRIALAALVGAALATAGAVMQGVFGNPLADPGVVGVSSGAAVAASATIVFGLTTLGPWTTATAAFVGGLVTTLLVYVLARSEGRTEVVTLVLTGVAVNAVCGAGLALLTFLGDTQTREQIVFWQLGSLNGTRWPYVAVVAPVVLVGVVASTALARRLDLLSLGERTARHLGVDVERLRIVAIVVVALLTAGAVAFCGIIAFVGLVVPHVVRMAVGPGHRVLVPASALGGAVLLLAADLVARTAVPYADLPIGMLTALVGGPFFFWLIRRTRRTAGGWA</sequence>
<evidence type="ECO:0000256" key="8">
    <source>
        <dbReference type="SAM" id="Phobius"/>
    </source>
</evidence>
<reference evidence="9" key="1">
    <citation type="journal article" date="2018" name="Curr. Microbiol.">
        <title>Cellulosimicrobium arenosum sp. nov., Isolated from Marine Sediment Sand.</title>
        <authorList>
            <person name="Oh M."/>
            <person name="Kim J.H."/>
            <person name="Yoon J.H."/>
            <person name="Schumann P."/>
            <person name="Kim W."/>
        </authorList>
    </citation>
    <scope>NUCLEOTIDE SEQUENCE</scope>
    <source>
        <strain evidence="9">KCTC 49039</strain>
    </source>
</reference>
<gene>
    <name evidence="9" type="ORF">IF651_13535</name>
</gene>
<dbReference type="SUPFAM" id="SSF81345">
    <property type="entry name" value="ABC transporter involved in vitamin B12 uptake, BtuC"/>
    <property type="match status" value="1"/>
</dbReference>
<dbReference type="EMBL" id="JACYHB010000012">
    <property type="protein sequence ID" value="MBD8080076.1"/>
    <property type="molecule type" value="Genomic_DNA"/>
</dbReference>
<dbReference type="AlphaFoldDB" id="A0A927J1A7"/>
<feature type="transmembrane region" description="Helical" evidence="8">
    <location>
        <begin position="172"/>
        <end position="194"/>
    </location>
</feature>
<proteinExistence type="inferred from homology"/>
<keyword evidence="5 8" id="KW-0812">Transmembrane</keyword>
<evidence type="ECO:0000256" key="7">
    <source>
        <dbReference type="ARBA" id="ARBA00023136"/>
    </source>
</evidence>
<accession>A0A927J1A7</accession>
<feature type="transmembrane region" description="Helical" evidence="8">
    <location>
        <begin position="214"/>
        <end position="239"/>
    </location>
</feature>
<comment type="subcellular location">
    <subcellularLocation>
        <location evidence="1">Cell membrane</location>
        <topology evidence="1">Multi-pass membrane protein</topology>
    </subcellularLocation>
</comment>
<feature type="transmembrane region" description="Helical" evidence="8">
    <location>
        <begin position="82"/>
        <end position="102"/>
    </location>
</feature>
<dbReference type="RefSeq" id="WP_191829747.1">
    <property type="nucleotide sequence ID" value="NZ_JACYHB010000012.1"/>
</dbReference>
<dbReference type="InterPro" id="IPR037294">
    <property type="entry name" value="ABC_BtuC-like"/>
</dbReference>
<dbReference type="Gene3D" id="1.10.3470.10">
    <property type="entry name" value="ABC transporter involved in vitamin B12 uptake, BtuC"/>
    <property type="match status" value="1"/>
</dbReference>
<dbReference type="FunFam" id="1.10.3470.10:FF:000001">
    <property type="entry name" value="Vitamin B12 ABC transporter permease BtuC"/>
    <property type="match status" value="1"/>
</dbReference>
<keyword evidence="7 8" id="KW-0472">Membrane</keyword>
<keyword evidence="10" id="KW-1185">Reference proteome</keyword>
<dbReference type="PANTHER" id="PTHR30472">
    <property type="entry name" value="FERRIC ENTEROBACTIN TRANSPORT SYSTEM PERMEASE PROTEIN"/>
    <property type="match status" value="1"/>
</dbReference>
<dbReference type="InterPro" id="IPR000522">
    <property type="entry name" value="ABC_transptr_permease_BtuC"/>
</dbReference>
<evidence type="ECO:0000256" key="3">
    <source>
        <dbReference type="ARBA" id="ARBA00022448"/>
    </source>
</evidence>
<dbReference type="Proteomes" id="UP000610846">
    <property type="component" value="Unassembled WGS sequence"/>
</dbReference>
<feature type="transmembrane region" description="Helical" evidence="8">
    <location>
        <begin position="259"/>
        <end position="282"/>
    </location>
</feature>
<evidence type="ECO:0000256" key="1">
    <source>
        <dbReference type="ARBA" id="ARBA00004651"/>
    </source>
</evidence>
<dbReference type="CDD" id="cd06550">
    <property type="entry name" value="TM_ABC_iron-siderophores_like"/>
    <property type="match status" value="1"/>
</dbReference>
<keyword evidence="4" id="KW-1003">Cell membrane</keyword>
<feature type="transmembrane region" description="Helical" evidence="8">
    <location>
        <begin position="140"/>
        <end position="160"/>
    </location>
</feature>
<reference evidence="9" key="2">
    <citation type="submission" date="2020-09" db="EMBL/GenBank/DDBJ databases">
        <authorList>
            <person name="Yu Y."/>
        </authorList>
    </citation>
    <scope>NUCLEOTIDE SEQUENCE</scope>
    <source>
        <strain evidence="9">KCTC 49039</strain>
    </source>
</reference>
<evidence type="ECO:0000313" key="10">
    <source>
        <dbReference type="Proteomes" id="UP000610846"/>
    </source>
</evidence>
<dbReference type="GO" id="GO:0022857">
    <property type="term" value="F:transmembrane transporter activity"/>
    <property type="evidence" value="ECO:0007669"/>
    <property type="project" value="InterPro"/>
</dbReference>
<feature type="transmembrane region" description="Helical" evidence="8">
    <location>
        <begin position="21"/>
        <end position="42"/>
    </location>
</feature>
<protein>
    <submittedName>
        <fullName evidence="9">Iron ABC transporter permease</fullName>
    </submittedName>
</protein>
<feature type="transmembrane region" description="Helical" evidence="8">
    <location>
        <begin position="329"/>
        <end position="349"/>
    </location>
</feature>